<name>A0ABQ9Z188_9CRUS</name>
<organism evidence="2 3">
    <name type="scientific">Daphnia magna</name>
    <dbReference type="NCBI Taxonomy" id="35525"/>
    <lineage>
        <taxon>Eukaryota</taxon>
        <taxon>Metazoa</taxon>
        <taxon>Ecdysozoa</taxon>
        <taxon>Arthropoda</taxon>
        <taxon>Crustacea</taxon>
        <taxon>Branchiopoda</taxon>
        <taxon>Diplostraca</taxon>
        <taxon>Cladocera</taxon>
        <taxon>Anomopoda</taxon>
        <taxon>Daphniidae</taxon>
        <taxon>Daphnia</taxon>
    </lineage>
</organism>
<evidence type="ECO:0000313" key="2">
    <source>
        <dbReference type="EMBL" id="KAK4006235.1"/>
    </source>
</evidence>
<feature type="domain" description="Glycine cleavage system P-protein N-terminal" evidence="1">
    <location>
        <begin position="10"/>
        <end position="104"/>
    </location>
</feature>
<dbReference type="EMBL" id="JAOYFB010000002">
    <property type="protein sequence ID" value="KAK4006235.1"/>
    <property type="molecule type" value="Genomic_DNA"/>
</dbReference>
<sequence length="132" mass="14718">MPGKKIYGPVYPVYHGPAGLRKIAQRIHHSTVVCVKGLESGGHVVQNSQFFDTLKIQTSLPVEDIKARAEAQEINLRYSSDGDIGISIDETVREKDIYDIFAIFNVDVIAEQVSQPPDILSSSLEQSEFCRR</sequence>
<dbReference type="InterPro" id="IPR049315">
    <property type="entry name" value="GDC-P_N"/>
</dbReference>
<dbReference type="PANTHER" id="PTHR11773:SF1">
    <property type="entry name" value="GLYCINE DEHYDROGENASE (DECARBOXYLATING), MITOCHONDRIAL"/>
    <property type="match status" value="1"/>
</dbReference>
<dbReference type="Pfam" id="PF02347">
    <property type="entry name" value="GDC-P"/>
    <property type="match status" value="1"/>
</dbReference>
<protein>
    <recommendedName>
        <fullName evidence="1">Glycine cleavage system P-protein N-terminal domain-containing protein</fullName>
    </recommendedName>
</protein>
<dbReference type="Proteomes" id="UP001234178">
    <property type="component" value="Unassembled WGS sequence"/>
</dbReference>
<gene>
    <name evidence="2" type="ORF">OUZ56_011391</name>
</gene>
<comment type="caution">
    <text evidence="2">The sequence shown here is derived from an EMBL/GenBank/DDBJ whole genome shotgun (WGS) entry which is preliminary data.</text>
</comment>
<keyword evidence="3" id="KW-1185">Reference proteome</keyword>
<evidence type="ECO:0000259" key="1">
    <source>
        <dbReference type="Pfam" id="PF02347"/>
    </source>
</evidence>
<dbReference type="PANTHER" id="PTHR11773">
    <property type="entry name" value="GLYCINE DEHYDROGENASE, DECARBOXYLATING"/>
    <property type="match status" value="1"/>
</dbReference>
<accession>A0ABQ9Z188</accession>
<reference evidence="2 3" key="1">
    <citation type="journal article" date="2023" name="Nucleic Acids Res.">
        <title>The hologenome of Daphnia magna reveals possible DNA methylation and microbiome-mediated evolution of the host genome.</title>
        <authorList>
            <person name="Chaturvedi A."/>
            <person name="Li X."/>
            <person name="Dhandapani V."/>
            <person name="Marshall H."/>
            <person name="Kissane S."/>
            <person name="Cuenca-Cambronero M."/>
            <person name="Asole G."/>
            <person name="Calvet F."/>
            <person name="Ruiz-Romero M."/>
            <person name="Marangio P."/>
            <person name="Guigo R."/>
            <person name="Rago D."/>
            <person name="Mirbahai L."/>
            <person name="Eastwood N."/>
            <person name="Colbourne J.K."/>
            <person name="Zhou J."/>
            <person name="Mallon E."/>
            <person name="Orsini L."/>
        </authorList>
    </citation>
    <scope>NUCLEOTIDE SEQUENCE [LARGE SCALE GENOMIC DNA]</scope>
    <source>
        <strain evidence="2">LRV0_1</strain>
    </source>
</reference>
<dbReference type="InterPro" id="IPR020581">
    <property type="entry name" value="GDC_P"/>
</dbReference>
<evidence type="ECO:0000313" key="3">
    <source>
        <dbReference type="Proteomes" id="UP001234178"/>
    </source>
</evidence>
<proteinExistence type="predicted"/>